<dbReference type="InterPro" id="IPR016181">
    <property type="entry name" value="Acyl_CoA_acyltransferase"/>
</dbReference>
<dbReference type="EMBL" id="SIHJ01000001">
    <property type="protein sequence ID" value="TWT37373.1"/>
    <property type="molecule type" value="Genomic_DNA"/>
</dbReference>
<keyword evidence="2" id="KW-0012">Acyltransferase</keyword>
<evidence type="ECO:0000313" key="5">
    <source>
        <dbReference type="Proteomes" id="UP000316714"/>
    </source>
</evidence>
<accession>A0A5C5VHA6</accession>
<reference evidence="4 5" key="1">
    <citation type="submission" date="2019-02" db="EMBL/GenBank/DDBJ databases">
        <title>Deep-cultivation of Planctomycetes and their phenomic and genomic characterization uncovers novel biology.</title>
        <authorList>
            <person name="Wiegand S."/>
            <person name="Jogler M."/>
            <person name="Boedeker C."/>
            <person name="Pinto D."/>
            <person name="Vollmers J."/>
            <person name="Rivas-Marin E."/>
            <person name="Kohn T."/>
            <person name="Peeters S.H."/>
            <person name="Heuer A."/>
            <person name="Rast P."/>
            <person name="Oberbeckmann S."/>
            <person name="Bunk B."/>
            <person name="Jeske O."/>
            <person name="Meyerdierks A."/>
            <person name="Storesund J.E."/>
            <person name="Kallscheuer N."/>
            <person name="Luecker S."/>
            <person name="Lage O.M."/>
            <person name="Pohl T."/>
            <person name="Merkel B.J."/>
            <person name="Hornburger P."/>
            <person name="Mueller R.-W."/>
            <person name="Bruemmer F."/>
            <person name="Labrenz M."/>
            <person name="Spormann A.M."/>
            <person name="Op Den Camp H."/>
            <person name="Overmann J."/>
            <person name="Amann R."/>
            <person name="Jetten M.S.M."/>
            <person name="Mascher T."/>
            <person name="Medema M.H."/>
            <person name="Devos D.P."/>
            <person name="Kaster A.-K."/>
            <person name="Ovreas L."/>
            <person name="Rohde M."/>
            <person name="Galperin M.Y."/>
            <person name="Jogler C."/>
        </authorList>
    </citation>
    <scope>NUCLEOTIDE SEQUENCE [LARGE SCALE GENOMIC DNA]</scope>
    <source>
        <strain evidence="4 5">KOR34</strain>
    </source>
</reference>
<evidence type="ECO:0000256" key="1">
    <source>
        <dbReference type="ARBA" id="ARBA00022679"/>
    </source>
</evidence>
<gene>
    <name evidence="4" type="ORF">KOR34_23230</name>
</gene>
<dbReference type="Proteomes" id="UP000316714">
    <property type="component" value="Unassembled WGS sequence"/>
</dbReference>
<proteinExistence type="predicted"/>
<sequence>MTVKTRRATESDAKALAELLLAVHGIHVRGNPDVYRELSRDAAEAIVLGKLAAGERVRVAELDNEIAGYCAATIQTAPAIPLLQPRRSLYLNEVVVRPQSRKRGVGRALLEDLQAFARREGVHDIELDVASFNPEARAFFAAFGFQVLRERMGMSADS</sequence>
<organism evidence="4 5">
    <name type="scientific">Posidoniimonas corsicana</name>
    <dbReference type="NCBI Taxonomy" id="1938618"/>
    <lineage>
        <taxon>Bacteria</taxon>
        <taxon>Pseudomonadati</taxon>
        <taxon>Planctomycetota</taxon>
        <taxon>Planctomycetia</taxon>
        <taxon>Pirellulales</taxon>
        <taxon>Lacipirellulaceae</taxon>
        <taxon>Posidoniimonas</taxon>
    </lineage>
</organism>
<feature type="domain" description="N-acetyltransferase" evidence="3">
    <location>
        <begin position="3"/>
        <end position="158"/>
    </location>
</feature>
<dbReference type="PROSITE" id="PS51186">
    <property type="entry name" value="GNAT"/>
    <property type="match status" value="1"/>
</dbReference>
<dbReference type="PANTHER" id="PTHR43877">
    <property type="entry name" value="AMINOALKYLPHOSPHONATE N-ACETYLTRANSFERASE-RELATED-RELATED"/>
    <property type="match status" value="1"/>
</dbReference>
<dbReference type="RefSeq" id="WP_197531334.1">
    <property type="nucleotide sequence ID" value="NZ_SIHJ01000001.1"/>
</dbReference>
<dbReference type="InterPro" id="IPR000182">
    <property type="entry name" value="GNAT_dom"/>
</dbReference>
<keyword evidence="1 4" id="KW-0808">Transferase</keyword>
<dbReference type="Pfam" id="PF00583">
    <property type="entry name" value="Acetyltransf_1"/>
    <property type="match status" value="1"/>
</dbReference>
<protein>
    <submittedName>
        <fullName evidence="4">Putative acetyltransferase</fullName>
    </submittedName>
</protein>
<dbReference type="InterPro" id="IPR050832">
    <property type="entry name" value="Bact_Acetyltransf"/>
</dbReference>
<dbReference type="SUPFAM" id="SSF55729">
    <property type="entry name" value="Acyl-CoA N-acyltransferases (Nat)"/>
    <property type="match status" value="1"/>
</dbReference>
<name>A0A5C5VHA6_9BACT</name>
<dbReference type="Gene3D" id="3.40.630.30">
    <property type="match status" value="1"/>
</dbReference>
<dbReference type="GO" id="GO:0016747">
    <property type="term" value="F:acyltransferase activity, transferring groups other than amino-acyl groups"/>
    <property type="evidence" value="ECO:0007669"/>
    <property type="project" value="InterPro"/>
</dbReference>
<evidence type="ECO:0000256" key="2">
    <source>
        <dbReference type="ARBA" id="ARBA00023315"/>
    </source>
</evidence>
<evidence type="ECO:0000313" key="4">
    <source>
        <dbReference type="EMBL" id="TWT37373.1"/>
    </source>
</evidence>
<evidence type="ECO:0000259" key="3">
    <source>
        <dbReference type="PROSITE" id="PS51186"/>
    </source>
</evidence>
<keyword evidence="5" id="KW-1185">Reference proteome</keyword>
<dbReference type="CDD" id="cd04301">
    <property type="entry name" value="NAT_SF"/>
    <property type="match status" value="1"/>
</dbReference>
<comment type="caution">
    <text evidence="4">The sequence shown here is derived from an EMBL/GenBank/DDBJ whole genome shotgun (WGS) entry which is preliminary data.</text>
</comment>
<dbReference type="AlphaFoldDB" id="A0A5C5VHA6"/>